<evidence type="ECO:0000313" key="1">
    <source>
        <dbReference type="EMBL" id="CAI6356591.1"/>
    </source>
</evidence>
<comment type="caution">
    <text evidence="1">The sequence shown here is derived from an EMBL/GenBank/DDBJ whole genome shotgun (WGS) entry which is preliminary data.</text>
</comment>
<gene>
    <name evidence="1" type="ORF">MEUPH1_LOCUS12309</name>
</gene>
<organism evidence="1 2">
    <name type="scientific">Macrosiphum euphorbiae</name>
    <name type="common">potato aphid</name>
    <dbReference type="NCBI Taxonomy" id="13131"/>
    <lineage>
        <taxon>Eukaryota</taxon>
        <taxon>Metazoa</taxon>
        <taxon>Ecdysozoa</taxon>
        <taxon>Arthropoda</taxon>
        <taxon>Hexapoda</taxon>
        <taxon>Insecta</taxon>
        <taxon>Pterygota</taxon>
        <taxon>Neoptera</taxon>
        <taxon>Paraneoptera</taxon>
        <taxon>Hemiptera</taxon>
        <taxon>Sternorrhyncha</taxon>
        <taxon>Aphidomorpha</taxon>
        <taxon>Aphidoidea</taxon>
        <taxon>Aphididae</taxon>
        <taxon>Macrosiphini</taxon>
        <taxon>Macrosiphum</taxon>
    </lineage>
</organism>
<accession>A0AAV0WM66</accession>
<sequence>MKKQNTKVEEFSNTQNYIAKSNMESDKVWATEVEMYFTAAFPNADIYSFTANQWLRFSHSLQLSAKPDYKKMAIYLNHKNSNHLKLC</sequence>
<dbReference type="EMBL" id="CARXXK010000002">
    <property type="protein sequence ID" value="CAI6356591.1"/>
    <property type="molecule type" value="Genomic_DNA"/>
</dbReference>
<proteinExistence type="predicted"/>
<reference evidence="1 2" key="1">
    <citation type="submission" date="2023-01" db="EMBL/GenBank/DDBJ databases">
        <authorList>
            <person name="Whitehead M."/>
        </authorList>
    </citation>
    <scope>NUCLEOTIDE SEQUENCE [LARGE SCALE GENOMIC DNA]</scope>
</reference>
<dbReference type="Gene3D" id="3.90.70.80">
    <property type="match status" value="1"/>
</dbReference>
<evidence type="ECO:0000313" key="2">
    <source>
        <dbReference type="Proteomes" id="UP001160148"/>
    </source>
</evidence>
<keyword evidence="2" id="KW-1185">Reference proteome</keyword>
<dbReference type="AlphaFoldDB" id="A0AAV0WM66"/>
<name>A0AAV0WM66_9HEMI</name>
<dbReference type="Proteomes" id="UP001160148">
    <property type="component" value="Unassembled WGS sequence"/>
</dbReference>
<protein>
    <submittedName>
        <fullName evidence="1">Uncharacterized protein</fullName>
    </submittedName>
</protein>